<protein>
    <submittedName>
        <fullName evidence="2">Uncharacterized protein</fullName>
    </submittedName>
</protein>
<keyword evidence="3" id="KW-1185">Reference proteome</keyword>
<evidence type="ECO:0000256" key="1">
    <source>
        <dbReference type="SAM" id="SignalP"/>
    </source>
</evidence>
<reference evidence="2 3" key="1">
    <citation type="journal article" date="2018" name="Evol. Lett.">
        <title>Horizontal gene cluster transfer increased hallucinogenic mushroom diversity.</title>
        <authorList>
            <person name="Reynolds H.T."/>
            <person name="Vijayakumar V."/>
            <person name="Gluck-Thaler E."/>
            <person name="Korotkin H.B."/>
            <person name="Matheny P.B."/>
            <person name="Slot J.C."/>
        </authorList>
    </citation>
    <scope>NUCLEOTIDE SEQUENCE [LARGE SCALE GENOMIC DNA]</scope>
    <source>
        <strain evidence="2 3">2629</strain>
    </source>
</reference>
<keyword evidence="1" id="KW-0732">Signal</keyword>
<evidence type="ECO:0000313" key="3">
    <source>
        <dbReference type="Proteomes" id="UP000284842"/>
    </source>
</evidence>
<dbReference type="Proteomes" id="UP000284842">
    <property type="component" value="Unassembled WGS sequence"/>
</dbReference>
<accession>A0A409W5E8</accession>
<name>A0A409W5E8_9AGAR</name>
<sequence length="162" mass="17838">MQPWILIGTVIASLVWSTRGIPVNMENTLQSINARGGANQQVVVATPSKVPDKADAHGYYSVTLDRSKLDFPPGVDPSKLDSENYVWKSKFSLAYPRIEIAEDDDRDDPCICFADSKHPTIFAHYDWSTIEKMAKEKPLALISVGHASPANTNINAQNHGNS</sequence>
<dbReference type="EMBL" id="NHTK01005802">
    <property type="protein sequence ID" value="PPQ73695.1"/>
    <property type="molecule type" value="Genomic_DNA"/>
</dbReference>
<organism evidence="2 3">
    <name type="scientific">Panaeolus cyanescens</name>
    <dbReference type="NCBI Taxonomy" id="181874"/>
    <lineage>
        <taxon>Eukaryota</taxon>
        <taxon>Fungi</taxon>
        <taxon>Dikarya</taxon>
        <taxon>Basidiomycota</taxon>
        <taxon>Agaricomycotina</taxon>
        <taxon>Agaricomycetes</taxon>
        <taxon>Agaricomycetidae</taxon>
        <taxon>Agaricales</taxon>
        <taxon>Agaricineae</taxon>
        <taxon>Galeropsidaceae</taxon>
        <taxon>Panaeolus</taxon>
    </lineage>
</organism>
<evidence type="ECO:0000313" key="2">
    <source>
        <dbReference type="EMBL" id="PPQ73695.1"/>
    </source>
</evidence>
<feature type="chain" id="PRO_5019397108" evidence="1">
    <location>
        <begin position="21"/>
        <end position="162"/>
    </location>
</feature>
<proteinExistence type="predicted"/>
<dbReference type="InParanoid" id="A0A409W5E8"/>
<feature type="signal peptide" evidence="1">
    <location>
        <begin position="1"/>
        <end position="20"/>
    </location>
</feature>
<dbReference type="AlphaFoldDB" id="A0A409W5E8"/>
<gene>
    <name evidence="2" type="ORF">CVT24_007329</name>
</gene>
<comment type="caution">
    <text evidence="2">The sequence shown here is derived from an EMBL/GenBank/DDBJ whole genome shotgun (WGS) entry which is preliminary data.</text>
</comment>